<proteinExistence type="inferred from homology"/>
<dbReference type="KEGG" id="mvo:Mvol_0844"/>
<keyword evidence="4 5" id="KW-0663">Pyridoxal phosphate</keyword>
<comment type="miscellaneous">
    <text evidence="5">May also have succinyldiaminopimelate aminotransferase activity, thus carrying out the corresponding step in lysine biosynthesis.</text>
</comment>
<dbReference type="AlphaFoldDB" id="D7DTP3"/>
<dbReference type="InterPro" id="IPR050103">
    <property type="entry name" value="Class-III_PLP-dep_AT"/>
</dbReference>
<dbReference type="Pfam" id="PF00202">
    <property type="entry name" value="Aminotran_3"/>
    <property type="match status" value="1"/>
</dbReference>
<protein>
    <recommendedName>
        <fullName evidence="5">Acetylornithine aminotransferase</fullName>
        <shortName evidence="5">ACOAT</shortName>
        <ecNumber evidence="5">2.6.1.11</ecNumber>
    </recommendedName>
</protein>
<evidence type="ECO:0000313" key="7">
    <source>
        <dbReference type="Proteomes" id="UP000007722"/>
    </source>
</evidence>
<feature type="binding site" evidence="5">
    <location>
        <begin position="235"/>
        <end position="238"/>
    </location>
    <ligand>
        <name>pyridoxal 5'-phosphate</name>
        <dbReference type="ChEBI" id="CHEBI:597326"/>
    </ligand>
</feature>
<dbReference type="OrthoDB" id="85346at2157"/>
<evidence type="ECO:0000256" key="5">
    <source>
        <dbReference type="HAMAP-Rule" id="MF_01107"/>
    </source>
</evidence>
<dbReference type="PIRSF" id="PIRSF000521">
    <property type="entry name" value="Transaminase_4ab_Lys_Orn"/>
    <property type="match status" value="1"/>
</dbReference>
<name>D7DTP3_METV3</name>
<dbReference type="Gene3D" id="3.90.1150.10">
    <property type="entry name" value="Aspartate Aminotransferase, domain 1"/>
    <property type="match status" value="1"/>
</dbReference>
<comment type="similarity">
    <text evidence="5">Belongs to the class-III pyridoxal-phosphate-dependent aminotransferase family. ArgD subfamily.</text>
</comment>
<feature type="binding site" evidence="5">
    <location>
        <position position="293"/>
    </location>
    <ligand>
        <name>pyridoxal 5'-phosphate</name>
        <dbReference type="ChEBI" id="CHEBI:597326"/>
    </ligand>
</feature>
<keyword evidence="7" id="KW-1185">Reference proteome</keyword>
<dbReference type="FunFam" id="3.40.640.10:FF:000004">
    <property type="entry name" value="Acetylornithine aminotransferase"/>
    <property type="match status" value="1"/>
</dbReference>
<dbReference type="NCBIfam" id="NF002325">
    <property type="entry name" value="PRK01278.1"/>
    <property type="match status" value="1"/>
</dbReference>
<dbReference type="InterPro" id="IPR015422">
    <property type="entry name" value="PyrdxlP-dep_Trfase_small"/>
</dbReference>
<dbReference type="InterPro" id="IPR004636">
    <property type="entry name" value="AcOrn/SuccOrn_fam"/>
</dbReference>
<evidence type="ECO:0000313" key="6">
    <source>
        <dbReference type="EMBL" id="ADI36503.1"/>
    </source>
</evidence>
<dbReference type="PANTHER" id="PTHR11986">
    <property type="entry name" value="AMINOTRANSFERASE CLASS III"/>
    <property type="match status" value="1"/>
</dbReference>
<dbReference type="GO" id="GO:0030170">
    <property type="term" value="F:pyridoxal phosphate binding"/>
    <property type="evidence" value="ECO:0007669"/>
    <property type="project" value="InterPro"/>
</dbReference>
<dbReference type="NCBIfam" id="TIGR00707">
    <property type="entry name" value="argD"/>
    <property type="match status" value="1"/>
</dbReference>
<keyword evidence="5" id="KW-0055">Arginine biosynthesis</keyword>
<accession>D7DTP3</accession>
<dbReference type="HOGENOM" id="CLU_016922_10_1_2"/>
<comment type="pathway">
    <text evidence="5">Amino-acid biosynthesis; L-arginine biosynthesis; N(2)-acetyl-L-ornithine from L-glutamate: step 4/4.</text>
</comment>
<feature type="binding site" evidence="5">
    <location>
        <position position="153"/>
    </location>
    <ligand>
        <name>N(2)-acetyl-L-ornithine</name>
        <dbReference type="ChEBI" id="CHEBI:57805"/>
    </ligand>
</feature>
<evidence type="ECO:0000256" key="2">
    <source>
        <dbReference type="ARBA" id="ARBA00022605"/>
    </source>
</evidence>
<feature type="binding site" evidence="5">
    <location>
        <position position="292"/>
    </location>
    <ligand>
        <name>N(2)-acetyl-L-ornithine</name>
        <dbReference type="ChEBI" id="CHEBI:57805"/>
    </ligand>
</feature>
<evidence type="ECO:0000256" key="3">
    <source>
        <dbReference type="ARBA" id="ARBA00022679"/>
    </source>
</evidence>
<dbReference type="GO" id="GO:0003992">
    <property type="term" value="F:N2-acetyl-L-ornithine:2-oxoglutarate 5-aminotransferase activity"/>
    <property type="evidence" value="ECO:0007669"/>
    <property type="project" value="UniProtKB-UniRule"/>
</dbReference>
<comment type="subcellular location">
    <subcellularLocation>
        <location evidence="5">Cytoplasm</location>
    </subcellularLocation>
</comment>
<evidence type="ECO:0000256" key="1">
    <source>
        <dbReference type="ARBA" id="ARBA00022576"/>
    </source>
</evidence>
<gene>
    <name evidence="5" type="primary">argD</name>
    <name evidence="6" type="ordered locus">Mvol_0844</name>
</gene>
<dbReference type="HAMAP" id="MF_01107">
    <property type="entry name" value="ArgD_aminotrans_3"/>
    <property type="match status" value="1"/>
</dbReference>
<dbReference type="Proteomes" id="UP000007722">
    <property type="component" value="Chromosome"/>
</dbReference>
<dbReference type="Gene3D" id="3.40.640.10">
    <property type="entry name" value="Type I PLP-dependent aspartate aminotransferase-like (Major domain)"/>
    <property type="match status" value="1"/>
</dbReference>
<keyword evidence="3 5" id="KW-0808">Transferase</keyword>
<dbReference type="InterPro" id="IPR049704">
    <property type="entry name" value="Aminotrans_3_PPA_site"/>
</dbReference>
<dbReference type="InParanoid" id="D7DTP3"/>
<feature type="binding site" evidence="5">
    <location>
        <position position="150"/>
    </location>
    <ligand>
        <name>pyridoxal 5'-phosphate</name>
        <dbReference type="ChEBI" id="CHEBI:597326"/>
    </ligand>
</feature>
<comment type="subunit">
    <text evidence="5">Homodimer.</text>
</comment>
<comment type="catalytic activity">
    <reaction evidence="5">
        <text>N(2)-acetyl-L-ornithine + 2-oxoglutarate = N-acetyl-L-glutamate 5-semialdehyde + L-glutamate</text>
        <dbReference type="Rhea" id="RHEA:18049"/>
        <dbReference type="ChEBI" id="CHEBI:16810"/>
        <dbReference type="ChEBI" id="CHEBI:29123"/>
        <dbReference type="ChEBI" id="CHEBI:29985"/>
        <dbReference type="ChEBI" id="CHEBI:57805"/>
        <dbReference type="EC" id="2.6.1.11"/>
    </reaction>
</comment>
<dbReference type="GO" id="GO:0006526">
    <property type="term" value="P:L-arginine biosynthetic process"/>
    <property type="evidence" value="ECO:0007669"/>
    <property type="project" value="UniProtKB-UniRule"/>
</dbReference>
<dbReference type="eggNOG" id="arCOG00914">
    <property type="taxonomic scope" value="Archaea"/>
</dbReference>
<keyword evidence="5" id="KW-0963">Cytoplasm</keyword>
<dbReference type="PANTHER" id="PTHR11986:SF79">
    <property type="entry name" value="ACETYLORNITHINE AMINOTRANSFERASE, MITOCHONDRIAL"/>
    <property type="match status" value="1"/>
</dbReference>
<dbReference type="STRING" id="456320.Mvol_0844"/>
<dbReference type="InterPro" id="IPR015421">
    <property type="entry name" value="PyrdxlP-dep_Trfase_major"/>
</dbReference>
<feature type="modified residue" description="N6-(pyridoxal phosphate)lysine" evidence="5">
    <location>
        <position position="264"/>
    </location>
</feature>
<dbReference type="SUPFAM" id="SSF53383">
    <property type="entry name" value="PLP-dependent transferases"/>
    <property type="match status" value="1"/>
</dbReference>
<organism evidence="6 7">
    <name type="scientific">Methanococcus voltae (strain ATCC BAA-1334 / A3)</name>
    <dbReference type="NCBI Taxonomy" id="456320"/>
    <lineage>
        <taxon>Archaea</taxon>
        <taxon>Methanobacteriati</taxon>
        <taxon>Methanobacteriota</taxon>
        <taxon>Methanomada group</taxon>
        <taxon>Methanococci</taxon>
        <taxon>Methanococcales</taxon>
        <taxon>Methanococcaceae</taxon>
        <taxon>Methanococcus</taxon>
    </lineage>
</organism>
<evidence type="ECO:0000256" key="4">
    <source>
        <dbReference type="ARBA" id="ARBA00022898"/>
    </source>
</evidence>
<dbReference type="EC" id="2.6.1.11" evidence="5"/>
<keyword evidence="1 5" id="KW-0032">Aminotransferase</keyword>
<dbReference type="GO" id="GO:0042802">
    <property type="term" value="F:identical protein binding"/>
    <property type="evidence" value="ECO:0007669"/>
    <property type="project" value="TreeGrafter"/>
</dbReference>
<keyword evidence="2 5" id="KW-0028">Amino-acid biosynthesis</keyword>
<reference evidence="6 7" key="1">
    <citation type="submission" date="2010-05" db="EMBL/GenBank/DDBJ databases">
        <title>Complete sequence of Methanococcus voltae A3.</title>
        <authorList>
            <consortium name="US DOE Joint Genome Institute"/>
            <person name="Lucas S."/>
            <person name="Copeland A."/>
            <person name="Lapidus A."/>
            <person name="Cheng J.-F."/>
            <person name="Bruce D."/>
            <person name="Goodwin L."/>
            <person name="Pitluck S."/>
            <person name="Lowry S."/>
            <person name="Clum A."/>
            <person name="Land M."/>
            <person name="Hauser L."/>
            <person name="Kyrpides N."/>
            <person name="Mikhailova N."/>
            <person name="Whitman W.B."/>
            <person name="Woyke T."/>
        </authorList>
    </citation>
    <scope>NUCLEOTIDE SEQUENCE [LARGE SCALE GENOMIC DNA]</scope>
    <source>
        <strain evidence="7">ATCC BAA-1334 / A3</strain>
    </source>
</reference>
<dbReference type="EMBL" id="CP002057">
    <property type="protein sequence ID" value="ADI36503.1"/>
    <property type="molecule type" value="Genomic_DNA"/>
</dbReference>
<dbReference type="FunCoup" id="D7DTP3">
    <property type="interactions" value="190"/>
</dbReference>
<sequence length="408" mass="45415">MPNLERLSERTQTIINDERENIIHTYGRLPVVLTKGKGMKVYDIDGNEYLDFLGGIAVNNMGHCNPEIVEALKSQIDNLMHISNIYYNVPQVELGKMLVELSGLDKSFFCNSGAEANEAAIKLARRYGKQISSKKGFIKSGEVISMEHSFHGRTLTTVTATPKPKYQEGFEPLPTGFRYAPFNDIEALKSMVSEHTSAIIIEPVQGEGGIYPVDKEYLKEVRKICDELDIVLIFDEVQCGMGRTGKMFACEHYGVKPDIITLAKALGNGFPIGAIIAKEEVAEAFQPGSHGTTFGGNPMACATAIKTLELLKNQLDYTLEIGKYFKMRLEELKNKYGFIKEVRGLGLMLGIDLSFNGSNIVPEMLEKGYLINCTSDTVLRFLPPLIVEREHIDGLINSLDEIFSKIEQ</sequence>
<dbReference type="PROSITE" id="PS00600">
    <property type="entry name" value="AA_TRANSFER_CLASS_3"/>
    <property type="match status" value="1"/>
</dbReference>
<dbReference type="GO" id="GO:0005737">
    <property type="term" value="C:cytoplasm"/>
    <property type="evidence" value="ECO:0007669"/>
    <property type="project" value="UniProtKB-SubCell"/>
</dbReference>
<feature type="binding site" evidence="5">
    <location>
        <begin position="113"/>
        <end position="114"/>
    </location>
    <ligand>
        <name>pyridoxal 5'-phosphate</name>
        <dbReference type="ChEBI" id="CHEBI:597326"/>
    </ligand>
</feature>
<dbReference type="InterPro" id="IPR005814">
    <property type="entry name" value="Aminotrans_3"/>
</dbReference>
<dbReference type="UniPathway" id="UPA00068">
    <property type="reaction ID" value="UER00109"/>
</dbReference>
<comment type="cofactor">
    <cofactor evidence="5">
        <name>pyridoxal 5'-phosphate</name>
        <dbReference type="ChEBI" id="CHEBI:597326"/>
    </cofactor>
    <text evidence="5">Binds 1 pyridoxal phosphate per subunit.</text>
</comment>
<dbReference type="InterPro" id="IPR015424">
    <property type="entry name" value="PyrdxlP-dep_Trfase"/>
</dbReference>
<dbReference type="CDD" id="cd00610">
    <property type="entry name" value="OAT_like"/>
    <property type="match status" value="1"/>
</dbReference>